<evidence type="ECO:0000313" key="3">
    <source>
        <dbReference type="Proteomes" id="UP000293638"/>
    </source>
</evidence>
<evidence type="ECO:0000313" key="2">
    <source>
        <dbReference type="EMBL" id="RZS91309.1"/>
    </source>
</evidence>
<keyword evidence="3" id="KW-1185">Reference proteome</keyword>
<dbReference type="AlphaFoldDB" id="A0A4V2F522"/>
<proteinExistence type="predicted"/>
<sequence length="397" mass="41123">MRRCATALVICVAAAGVPAASSAAASGLPPSPCRYDPVQVELPDVARSHSLSPADFAGNWHITSGPPFAGPQLDEAAAAGLQAYSLTIGERLGTAPVWSLDQSLYRFGDAVSAETGYQFLLGQLPCSTSFLHGSTTDTTSPDGATERTVFQATTLPSGLPVGLTENLAREIVVRSGSMVGVFRVETAGSTAEVRAAGAALDAFETASVDRLAGITPPPGAVDFPVDASRRAPATSAVLTAHDLGRGWRRLGSGTFFSGGVDDGAQGGTAKCQPVDFAVVAGRTASYVTAGQDPRKVEASWENISRLQPGQGARYMARVRALVRTSCSRYRFIAGESVPGVRDDALVLGPAYGVKGGRGIILVRRGDEVAALGLAGPVDKRATIAFREHAAQRMAARL</sequence>
<keyword evidence="1" id="KW-0732">Signal</keyword>
<dbReference type="Proteomes" id="UP000293638">
    <property type="component" value="Unassembled WGS sequence"/>
</dbReference>
<dbReference type="RefSeq" id="WP_130491395.1">
    <property type="nucleotide sequence ID" value="NZ_SGXD01000001.1"/>
</dbReference>
<evidence type="ECO:0000256" key="1">
    <source>
        <dbReference type="SAM" id="SignalP"/>
    </source>
</evidence>
<feature type="signal peptide" evidence="1">
    <location>
        <begin position="1"/>
        <end position="23"/>
    </location>
</feature>
<reference evidence="2 3" key="1">
    <citation type="submission" date="2019-02" db="EMBL/GenBank/DDBJ databases">
        <title>Genomic Encyclopedia of Type Strains, Phase IV (KMG-IV): sequencing the most valuable type-strain genomes for metagenomic binning, comparative biology and taxonomic classification.</title>
        <authorList>
            <person name="Goeker M."/>
        </authorList>
    </citation>
    <scope>NUCLEOTIDE SEQUENCE [LARGE SCALE GENOMIC DNA]</scope>
    <source>
        <strain evidence="2 3">DSM 45622</strain>
    </source>
</reference>
<feature type="chain" id="PRO_5039268289" evidence="1">
    <location>
        <begin position="24"/>
        <end position="397"/>
    </location>
</feature>
<protein>
    <submittedName>
        <fullName evidence="2">Uncharacterized protein</fullName>
    </submittedName>
</protein>
<gene>
    <name evidence="2" type="ORF">EV189_0547</name>
</gene>
<name>A0A4V2F522_9ACTN</name>
<comment type="caution">
    <text evidence="2">The sequence shown here is derived from an EMBL/GenBank/DDBJ whole genome shotgun (WGS) entry which is preliminary data.</text>
</comment>
<dbReference type="EMBL" id="SGXD01000001">
    <property type="protein sequence ID" value="RZS91309.1"/>
    <property type="molecule type" value="Genomic_DNA"/>
</dbReference>
<accession>A0A4V2F522</accession>
<organism evidence="2 3">
    <name type="scientific">Motilibacter rhizosphaerae</name>
    <dbReference type="NCBI Taxonomy" id="598652"/>
    <lineage>
        <taxon>Bacteria</taxon>
        <taxon>Bacillati</taxon>
        <taxon>Actinomycetota</taxon>
        <taxon>Actinomycetes</taxon>
        <taxon>Motilibacterales</taxon>
        <taxon>Motilibacteraceae</taxon>
        <taxon>Motilibacter</taxon>
    </lineage>
</organism>